<reference evidence="1 2" key="1">
    <citation type="journal article" date="2016" name="Nat. Commun.">
        <title>Thousands of microbial genomes shed light on interconnected biogeochemical processes in an aquifer system.</title>
        <authorList>
            <person name="Anantharaman K."/>
            <person name="Brown C.T."/>
            <person name="Hug L.A."/>
            <person name="Sharon I."/>
            <person name="Castelle C.J."/>
            <person name="Probst A.J."/>
            <person name="Thomas B.C."/>
            <person name="Singh A."/>
            <person name="Wilkins M.J."/>
            <person name="Karaoz U."/>
            <person name="Brodie E.L."/>
            <person name="Williams K.H."/>
            <person name="Hubbard S.S."/>
            <person name="Banfield J.F."/>
        </authorList>
    </citation>
    <scope>NUCLEOTIDE SEQUENCE [LARGE SCALE GENOMIC DNA]</scope>
</reference>
<dbReference type="AlphaFoldDB" id="A0A1G2MPE6"/>
<proteinExistence type="predicted"/>
<accession>A0A1G2MPE6</accession>
<name>A0A1G2MPE6_9BACT</name>
<evidence type="ECO:0000313" key="1">
    <source>
        <dbReference type="EMBL" id="OHA25748.1"/>
    </source>
</evidence>
<dbReference type="Proteomes" id="UP000177943">
    <property type="component" value="Unassembled WGS sequence"/>
</dbReference>
<comment type="caution">
    <text evidence="1">The sequence shown here is derived from an EMBL/GenBank/DDBJ whole genome shotgun (WGS) entry which is preliminary data.</text>
</comment>
<dbReference type="EMBL" id="MHRP01000046">
    <property type="protein sequence ID" value="OHA25748.1"/>
    <property type="molecule type" value="Genomic_DNA"/>
</dbReference>
<protein>
    <submittedName>
        <fullName evidence="1">Uncharacterized protein</fullName>
    </submittedName>
</protein>
<sequence length="70" mass="8264">MLSFGKMRWASPKKIDPRFAGWITGRMEIFTYESEYNIGEKLFCMPLPMSGGIFRRSMRANGLIKKNWKR</sequence>
<evidence type="ECO:0000313" key="2">
    <source>
        <dbReference type="Proteomes" id="UP000177943"/>
    </source>
</evidence>
<gene>
    <name evidence="1" type="ORF">A3D56_03280</name>
</gene>
<organism evidence="1 2">
    <name type="scientific">Candidatus Taylorbacteria bacterium RIFCSPHIGHO2_02_FULL_45_35</name>
    <dbReference type="NCBI Taxonomy" id="1802311"/>
    <lineage>
        <taxon>Bacteria</taxon>
        <taxon>Candidatus Tayloriibacteriota</taxon>
    </lineage>
</organism>